<protein>
    <submittedName>
        <fullName evidence="1">Uncharacterized protein</fullName>
    </submittedName>
</protein>
<name>A0A7J6WWE7_THATH</name>
<comment type="caution">
    <text evidence="1">The sequence shown here is derived from an EMBL/GenBank/DDBJ whole genome shotgun (WGS) entry which is preliminary data.</text>
</comment>
<keyword evidence="2" id="KW-1185">Reference proteome</keyword>
<dbReference type="OrthoDB" id="1436536at2759"/>
<dbReference type="AlphaFoldDB" id="A0A7J6WWE7"/>
<organism evidence="1 2">
    <name type="scientific">Thalictrum thalictroides</name>
    <name type="common">Rue-anemone</name>
    <name type="synonym">Anemone thalictroides</name>
    <dbReference type="NCBI Taxonomy" id="46969"/>
    <lineage>
        <taxon>Eukaryota</taxon>
        <taxon>Viridiplantae</taxon>
        <taxon>Streptophyta</taxon>
        <taxon>Embryophyta</taxon>
        <taxon>Tracheophyta</taxon>
        <taxon>Spermatophyta</taxon>
        <taxon>Magnoliopsida</taxon>
        <taxon>Ranunculales</taxon>
        <taxon>Ranunculaceae</taxon>
        <taxon>Thalictroideae</taxon>
        <taxon>Thalictrum</taxon>
    </lineage>
</organism>
<dbReference type="Proteomes" id="UP000554482">
    <property type="component" value="Unassembled WGS sequence"/>
</dbReference>
<dbReference type="EMBL" id="JABWDY010010194">
    <property type="protein sequence ID" value="KAF5200845.1"/>
    <property type="molecule type" value="Genomic_DNA"/>
</dbReference>
<proteinExistence type="predicted"/>
<gene>
    <name evidence="1" type="ORF">FRX31_009568</name>
</gene>
<reference evidence="1 2" key="1">
    <citation type="submission" date="2020-06" db="EMBL/GenBank/DDBJ databases">
        <title>Transcriptomic and genomic resources for Thalictrum thalictroides and T. hernandezii: Facilitating candidate gene discovery in an emerging model plant lineage.</title>
        <authorList>
            <person name="Arias T."/>
            <person name="Riano-Pachon D.M."/>
            <person name="Di Stilio V.S."/>
        </authorList>
    </citation>
    <scope>NUCLEOTIDE SEQUENCE [LARGE SCALE GENOMIC DNA]</scope>
    <source>
        <strain evidence="2">cv. WT478/WT964</strain>
        <tissue evidence="1">Leaves</tissue>
    </source>
</reference>
<sequence>FNSDIVFKHFLRIKQYKAEVQRHWASEAEIKVLSVNYAVLLKEKEEDSCKFSHDLTPLTKV</sequence>
<accession>A0A7J6WWE7</accession>
<evidence type="ECO:0000313" key="2">
    <source>
        <dbReference type="Proteomes" id="UP000554482"/>
    </source>
</evidence>
<feature type="non-terminal residue" evidence="1">
    <location>
        <position position="1"/>
    </location>
</feature>
<evidence type="ECO:0000313" key="1">
    <source>
        <dbReference type="EMBL" id="KAF5200845.1"/>
    </source>
</evidence>